<dbReference type="InterPro" id="IPR011051">
    <property type="entry name" value="RmlC_Cupin_sf"/>
</dbReference>
<dbReference type="SUPFAM" id="SSF51182">
    <property type="entry name" value="RmlC-like cupins"/>
    <property type="match status" value="1"/>
</dbReference>
<name>A0A4U0Y048_9PEZI</name>
<evidence type="ECO:0000313" key="1">
    <source>
        <dbReference type="EMBL" id="TKA80855.1"/>
    </source>
</evidence>
<accession>A0A4U0Y048</accession>
<dbReference type="EMBL" id="NAJQ01000062">
    <property type="protein sequence ID" value="TKA80855.1"/>
    <property type="molecule type" value="Genomic_DNA"/>
</dbReference>
<keyword evidence="2" id="KW-1185">Reference proteome</keyword>
<proteinExistence type="predicted"/>
<protein>
    <submittedName>
        <fullName evidence="1">Uncharacterized protein</fullName>
    </submittedName>
</protein>
<dbReference type="OrthoDB" id="3452821at2759"/>
<dbReference type="AlphaFoldDB" id="A0A4U0Y048"/>
<organism evidence="1 2">
    <name type="scientific">Friedmanniomyces simplex</name>
    <dbReference type="NCBI Taxonomy" id="329884"/>
    <lineage>
        <taxon>Eukaryota</taxon>
        <taxon>Fungi</taxon>
        <taxon>Dikarya</taxon>
        <taxon>Ascomycota</taxon>
        <taxon>Pezizomycotina</taxon>
        <taxon>Dothideomycetes</taxon>
        <taxon>Dothideomycetidae</taxon>
        <taxon>Mycosphaerellales</taxon>
        <taxon>Teratosphaeriaceae</taxon>
        <taxon>Friedmanniomyces</taxon>
    </lineage>
</organism>
<evidence type="ECO:0000313" key="2">
    <source>
        <dbReference type="Proteomes" id="UP000309340"/>
    </source>
</evidence>
<reference evidence="1 2" key="1">
    <citation type="submission" date="2017-03" db="EMBL/GenBank/DDBJ databases">
        <title>Genomes of endolithic fungi from Antarctica.</title>
        <authorList>
            <person name="Coleine C."/>
            <person name="Masonjones S."/>
            <person name="Stajich J.E."/>
        </authorList>
    </citation>
    <scope>NUCLEOTIDE SEQUENCE [LARGE SCALE GENOMIC DNA]</scope>
    <source>
        <strain evidence="1 2">CCFEE 5184</strain>
    </source>
</reference>
<comment type="caution">
    <text evidence="1">The sequence shown here is derived from an EMBL/GenBank/DDBJ whole genome shotgun (WGS) entry which is preliminary data.</text>
</comment>
<gene>
    <name evidence="1" type="ORF">B0A55_02326</name>
</gene>
<dbReference type="Proteomes" id="UP000309340">
    <property type="component" value="Unassembled WGS sequence"/>
</dbReference>
<sequence length="204" mass="21844">MAGSNADVGEVGLLLENGCRITHGNAANVKKPFPDMMPGLTMHELSPSNNKAFQGPLGFIEFTTDIRLPRHIHMDASKSKLVDERILVLNGVGLVELAGEVFAVAPGSLVDAVGGVPHTWTACPSGVRLPDGTVSAGTFTMVYEYQLPTFFFPTASTEVASEVSRYRPFEGDLDDIRFPVLSAQQVVNTASVVIGRQKGQLQMA</sequence>